<sequence length="272" mass="31882">MNRETLEYQRNGADEDVRGMDSRPAYLLRNKEIARKLNAYFDGKMFEWVVDFGSYKGALLDEFRFARKKIAIDTNEHFVEHVRVRYPHIKAIAGTLPEIPAEIVGSRYDCITAFQCLYYLEKTELVETLAGFDGILGENGYFLTDTPIRQAAPFRLIDRVEIRLNRIDTDPIYQIYEKIETLDRCFEREEERARVLAKNRRAYRWIMALSWRTRPLSRIAVKILKLMLSAVYRSLTIHGLLGWLGMRSDWVDVYQKADVAAVGERPFRLLQN</sequence>
<gene>
    <name evidence="1" type="ORF">DAMO_0211</name>
</gene>
<dbReference type="SUPFAM" id="SSF53335">
    <property type="entry name" value="S-adenosyl-L-methionine-dependent methyltransferases"/>
    <property type="match status" value="1"/>
</dbReference>
<accession>D5MIG4</accession>
<dbReference type="InterPro" id="IPR029063">
    <property type="entry name" value="SAM-dependent_MTases_sf"/>
</dbReference>
<evidence type="ECO:0000313" key="2">
    <source>
        <dbReference type="Proteomes" id="UP000006898"/>
    </source>
</evidence>
<dbReference type="KEGG" id="mox:DAMO_0211"/>
<reference evidence="1 2" key="1">
    <citation type="journal article" date="2010" name="Nature">
        <title>Nitrite-driven anaerobic methane oxidation by oxygenic bacteria.</title>
        <authorList>
            <person name="Ettwig K.F."/>
            <person name="Butler M.K."/>
            <person name="Le Paslier D."/>
            <person name="Pelletier E."/>
            <person name="Mangenot S."/>
            <person name="Kuypers M.M.M."/>
            <person name="Schreiber F."/>
            <person name="Dutilh B.E."/>
            <person name="Zedelius J."/>
            <person name="de Beer D."/>
            <person name="Gloerich J."/>
            <person name="Wessels H.J.C.T."/>
            <person name="van Allen T."/>
            <person name="Luesken F."/>
            <person name="Wu M."/>
            <person name="van de Pas-Schoonen K.T."/>
            <person name="Op den Camp H.J.M."/>
            <person name="Janssen-Megens E.M."/>
            <person name="Francoijs K-J."/>
            <person name="Stunnenberg H."/>
            <person name="Weissenbach J."/>
            <person name="Jetten M.S.M."/>
            <person name="Strous M."/>
        </authorList>
    </citation>
    <scope>NUCLEOTIDE SEQUENCE [LARGE SCALE GENOMIC DNA]</scope>
</reference>
<dbReference type="AlphaFoldDB" id="D5MIG4"/>
<protein>
    <submittedName>
        <fullName evidence="1">Uncharacterized protein</fullName>
    </submittedName>
</protein>
<dbReference type="EMBL" id="FP565575">
    <property type="protein sequence ID" value="CBE67314.1"/>
    <property type="molecule type" value="Genomic_DNA"/>
</dbReference>
<name>D5MIG4_METO1</name>
<dbReference type="Proteomes" id="UP000006898">
    <property type="component" value="Chromosome"/>
</dbReference>
<proteinExistence type="predicted"/>
<dbReference type="HOGENOM" id="CLU_1021902_0_0_0"/>
<dbReference type="Gene3D" id="3.40.50.150">
    <property type="entry name" value="Vaccinia Virus protein VP39"/>
    <property type="match status" value="1"/>
</dbReference>
<organism evidence="1 2">
    <name type="scientific">Methylomirabilis oxygeniifera</name>
    <dbReference type="NCBI Taxonomy" id="671143"/>
    <lineage>
        <taxon>Bacteria</taxon>
        <taxon>Candidatus Methylomirabilota</taxon>
        <taxon>Candidatus Methylomirabilia</taxon>
        <taxon>Candidatus Methylomirabilales</taxon>
        <taxon>Candidatus Methylomirabilaceae</taxon>
        <taxon>Candidatus Methylomirabilis</taxon>
    </lineage>
</organism>
<evidence type="ECO:0000313" key="1">
    <source>
        <dbReference type="EMBL" id="CBE67314.1"/>
    </source>
</evidence>